<dbReference type="Proteomes" id="UP000033881">
    <property type="component" value="Unassembled WGS sequence"/>
</dbReference>
<evidence type="ECO:0008006" key="5">
    <source>
        <dbReference type="Google" id="ProtNLM"/>
    </source>
</evidence>
<evidence type="ECO:0000256" key="1">
    <source>
        <dbReference type="SAM" id="MobiDB-lite"/>
    </source>
</evidence>
<evidence type="ECO:0000313" key="4">
    <source>
        <dbReference type="Proteomes" id="UP000033881"/>
    </source>
</evidence>
<gene>
    <name evidence="3" type="ORF">UT24_C0009G0051</name>
</gene>
<sequence>MTDEEKSKPNKNSLLVISVVALVVGVAAFLGGMKYQQTKSTTRFSGFNGEKGQFVQRMGGPSGNEANFQPINGEIISSDETSVTIKLQDGSSKIVLLSDSTSINKAESGSKEDLKEGEKVLVLGNSNSDGSVSAQSIQLNPPDRVIFRQENQ</sequence>
<protein>
    <recommendedName>
        <fullName evidence="5">DUF5666 domain-containing protein</fullName>
    </recommendedName>
</protein>
<name>A0A0G0M9G4_9BACT</name>
<dbReference type="AlphaFoldDB" id="A0A0G0M9G4"/>
<feature type="transmembrane region" description="Helical" evidence="2">
    <location>
        <begin position="12"/>
        <end position="33"/>
    </location>
</feature>
<organism evidence="3 4">
    <name type="scientific">Candidatus Woesebacteria bacterium GW2011_GWB1_39_12</name>
    <dbReference type="NCBI Taxonomy" id="1618574"/>
    <lineage>
        <taxon>Bacteria</taxon>
        <taxon>Candidatus Woeseibacteriota</taxon>
    </lineage>
</organism>
<keyword evidence="2" id="KW-0812">Transmembrane</keyword>
<dbReference type="STRING" id="1618574.UT24_C0009G0051"/>
<proteinExistence type="predicted"/>
<accession>A0A0G0M9G4</accession>
<dbReference type="EMBL" id="LBWB01000009">
    <property type="protein sequence ID" value="KKR00734.1"/>
    <property type="molecule type" value="Genomic_DNA"/>
</dbReference>
<evidence type="ECO:0000313" key="3">
    <source>
        <dbReference type="EMBL" id="KKR00734.1"/>
    </source>
</evidence>
<comment type="caution">
    <text evidence="3">The sequence shown here is derived from an EMBL/GenBank/DDBJ whole genome shotgun (WGS) entry which is preliminary data.</text>
</comment>
<evidence type="ECO:0000256" key="2">
    <source>
        <dbReference type="SAM" id="Phobius"/>
    </source>
</evidence>
<feature type="region of interest" description="Disordered" evidence="1">
    <location>
        <begin position="125"/>
        <end position="152"/>
    </location>
</feature>
<reference evidence="3 4" key="1">
    <citation type="journal article" date="2015" name="Nature">
        <title>rRNA introns, odd ribosomes, and small enigmatic genomes across a large radiation of phyla.</title>
        <authorList>
            <person name="Brown C.T."/>
            <person name="Hug L.A."/>
            <person name="Thomas B.C."/>
            <person name="Sharon I."/>
            <person name="Castelle C.J."/>
            <person name="Singh A."/>
            <person name="Wilkins M.J."/>
            <person name="Williams K.H."/>
            <person name="Banfield J.F."/>
        </authorList>
    </citation>
    <scope>NUCLEOTIDE SEQUENCE [LARGE SCALE GENOMIC DNA]</scope>
</reference>
<keyword evidence="2" id="KW-0472">Membrane</keyword>
<keyword evidence="2" id="KW-1133">Transmembrane helix</keyword>
<feature type="compositionally biased region" description="Polar residues" evidence="1">
    <location>
        <begin position="125"/>
        <end position="139"/>
    </location>
</feature>